<dbReference type="SUPFAM" id="SSF52218">
    <property type="entry name" value="Flavoproteins"/>
    <property type="match status" value="1"/>
</dbReference>
<accession>A0A0Q3TEB7</accession>
<dbReference type="Pfam" id="PF03358">
    <property type="entry name" value="FMN_red"/>
    <property type="match status" value="1"/>
</dbReference>
<reference evidence="4 5" key="1">
    <citation type="submission" date="2015-09" db="EMBL/GenBank/DDBJ databases">
        <title>Genome sequencing project for genomic taxonomy and phylogenomics of Bacillus-like bacteria.</title>
        <authorList>
            <person name="Liu B."/>
            <person name="Wang J."/>
            <person name="Zhu Y."/>
            <person name="Liu G."/>
            <person name="Chen Q."/>
            <person name="Chen Z."/>
            <person name="Lan J."/>
            <person name="Che J."/>
            <person name="Ge C."/>
            <person name="Shi H."/>
            <person name="Pan Z."/>
            <person name="Liu X."/>
        </authorList>
    </citation>
    <scope>NUCLEOTIDE SEQUENCE [LARGE SCALE GENOMIC DNA]</scope>
    <source>
        <strain evidence="4 5">LMG 18435</strain>
    </source>
</reference>
<dbReference type="PATRIC" id="fig|157838.3.peg.420"/>
<keyword evidence="5" id="KW-1185">Reference proteome</keyword>
<protein>
    <submittedName>
        <fullName evidence="4">NAD(P)H-dependent oxidoreductase</fullName>
    </submittedName>
</protein>
<dbReference type="InterPro" id="IPR029039">
    <property type="entry name" value="Flavoprotein-like_sf"/>
</dbReference>
<gene>
    <name evidence="4" type="ORF">AN964_01895</name>
</gene>
<dbReference type="EMBL" id="LJJC01000004">
    <property type="protein sequence ID" value="KQL52414.1"/>
    <property type="molecule type" value="Genomic_DNA"/>
</dbReference>
<evidence type="ECO:0000256" key="2">
    <source>
        <dbReference type="ARBA" id="ARBA00022643"/>
    </source>
</evidence>
<dbReference type="PANTHER" id="PTHR43278">
    <property type="entry name" value="NAD(P)H-DEPENDENT FMN-CONTAINING OXIDOREDUCTASE YWQN-RELATED"/>
    <property type="match status" value="1"/>
</dbReference>
<keyword evidence="1" id="KW-0285">Flavoprotein</keyword>
<comment type="caution">
    <text evidence="4">The sequence shown here is derived from an EMBL/GenBank/DDBJ whole genome shotgun (WGS) entry which is preliminary data.</text>
</comment>
<dbReference type="Proteomes" id="UP000051888">
    <property type="component" value="Unassembled WGS sequence"/>
</dbReference>
<dbReference type="InterPro" id="IPR051796">
    <property type="entry name" value="ISF_SsuE-like"/>
</dbReference>
<dbReference type="InterPro" id="IPR005025">
    <property type="entry name" value="FMN_Rdtase-like_dom"/>
</dbReference>
<feature type="domain" description="NADPH-dependent FMN reductase-like" evidence="3">
    <location>
        <begin position="1"/>
        <end position="121"/>
    </location>
</feature>
<dbReference type="GO" id="GO:0016491">
    <property type="term" value="F:oxidoreductase activity"/>
    <property type="evidence" value="ECO:0007669"/>
    <property type="project" value="InterPro"/>
</dbReference>
<name>A0A0Q3TEB7_9BACI</name>
<evidence type="ECO:0000313" key="4">
    <source>
        <dbReference type="EMBL" id="KQL52414.1"/>
    </source>
</evidence>
<sequence length="183" mass="21140">MSIAVIYGGTRPNSNTEMLTEHVIQDLETERIFLKDYHIKPIIDMRHSTEGFQDRKDDYNSIIDRILPHDILIFSTPIYWYSMSGIMKNFIDRWSQTLRDENYPNFKAKMALKKAFVVGVGGDDPLIKGLPMIQQFKFIFDFMGINFAGYVIGNGNKPDDILQDKNALFTASQIHNELQLLTK</sequence>
<dbReference type="PANTHER" id="PTHR43278:SF4">
    <property type="entry name" value="NAD(P)H-DEPENDENT FMN-CONTAINING OXIDOREDUCTASE YWQN-RELATED"/>
    <property type="match status" value="1"/>
</dbReference>
<dbReference type="RefSeq" id="WP_055738096.1">
    <property type="nucleotide sequence ID" value="NZ_JAAIWL010000007.1"/>
</dbReference>
<organism evidence="4 5">
    <name type="scientific">Heyndrickxia shackletonii</name>
    <dbReference type="NCBI Taxonomy" id="157838"/>
    <lineage>
        <taxon>Bacteria</taxon>
        <taxon>Bacillati</taxon>
        <taxon>Bacillota</taxon>
        <taxon>Bacilli</taxon>
        <taxon>Bacillales</taxon>
        <taxon>Bacillaceae</taxon>
        <taxon>Heyndrickxia</taxon>
    </lineage>
</organism>
<dbReference type="OrthoDB" id="9805976at2"/>
<dbReference type="AlphaFoldDB" id="A0A0Q3TEB7"/>
<evidence type="ECO:0000313" key="5">
    <source>
        <dbReference type="Proteomes" id="UP000051888"/>
    </source>
</evidence>
<keyword evidence="2" id="KW-0288">FMN</keyword>
<dbReference type="Gene3D" id="3.40.50.360">
    <property type="match status" value="1"/>
</dbReference>
<evidence type="ECO:0000256" key="1">
    <source>
        <dbReference type="ARBA" id="ARBA00022630"/>
    </source>
</evidence>
<proteinExistence type="predicted"/>
<dbReference type="STRING" id="157838.AN964_01895"/>
<evidence type="ECO:0000259" key="3">
    <source>
        <dbReference type="Pfam" id="PF03358"/>
    </source>
</evidence>